<accession>A0AAI9F1W3</accession>
<dbReference type="AlphaFoldDB" id="A0AAI9F1W3"/>
<evidence type="ECO:0000313" key="1">
    <source>
        <dbReference type="EMBL" id="EDM22971.1"/>
    </source>
</evidence>
<dbReference type="Proteomes" id="UP000003288">
    <property type="component" value="Unassembled WGS sequence"/>
</dbReference>
<organism evidence="1 2">
    <name type="scientific">Caminibacter mediatlanticus TB-2</name>
    <dbReference type="NCBI Taxonomy" id="391592"/>
    <lineage>
        <taxon>Bacteria</taxon>
        <taxon>Pseudomonadati</taxon>
        <taxon>Campylobacterota</taxon>
        <taxon>Epsilonproteobacteria</taxon>
        <taxon>Nautiliales</taxon>
        <taxon>Nautiliaceae</taxon>
        <taxon>Caminibacter</taxon>
    </lineage>
</organism>
<name>A0AAI9F1W3_9BACT</name>
<proteinExistence type="predicted"/>
<reference evidence="1 2" key="1">
    <citation type="journal article" date="2011" name="Stand. Genomic Sci.">
        <title>Draft genome sequence of Caminibacter mediatlanticus strain TB-2, an epsilonproteobacterium isolated from a deep-sea hydrothermal vent.</title>
        <authorList>
            <person name="Giovannelli D."/>
            <person name="Ferriera S."/>
            <person name="Johnson J."/>
            <person name="Kravitz S."/>
            <person name="Perez-Rodriguez I."/>
            <person name="Ricci J."/>
            <person name="O'Brien C."/>
            <person name="Voordeckers J.W."/>
            <person name="Bini E."/>
            <person name="Vetriani C."/>
        </authorList>
    </citation>
    <scope>NUCLEOTIDE SEQUENCE [LARGE SCALE GENOMIC DNA]</scope>
    <source>
        <strain evidence="1 2">TB-2</strain>
    </source>
</reference>
<sequence length="53" mass="6253">MKSINYHIQTKHFPNKFVKSLGYLDWETQPSPYKSYYKAKKIPLIPSNPPKLS</sequence>
<gene>
    <name evidence="1" type="ORF">CMTB2_05702</name>
</gene>
<comment type="caution">
    <text evidence="1">The sequence shown here is derived from an EMBL/GenBank/DDBJ whole genome shotgun (WGS) entry which is preliminary data.</text>
</comment>
<feature type="non-terminal residue" evidence="1">
    <location>
        <position position="53"/>
    </location>
</feature>
<protein>
    <submittedName>
        <fullName evidence="1">Uncharacterized protein</fullName>
    </submittedName>
</protein>
<evidence type="ECO:0000313" key="2">
    <source>
        <dbReference type="Proteomes" id="UP000003288"/>
    </source>
</evidence>
<dbReference type="EMBL" id="ABCJ01000014">
    <property type="protein sequence ID" value="EDM22971.1"/>
    <property type="molecule type" value="Genomic_DNA"/>
</dbReference>